<dbReference type="SUPFAM" id="SSF56519">
    <property type="entry name" value="Penicillin binding protein dimerisation domain"/>
    <property type="match status" value="1"/>
</dbReference>
<dbReference type="GO" id="GO:0008658">
    <property type="term" value="F:penicillin binding"/>
    <property type="evidence" value="ECO:0007669"/>
    <property type="project" value="InterPro"/>
</dbReference>
<evidence type="ECO:0000256" key="2">
    <source>
        <dbReference type="ARBA" id="ARBA00022645"/>
    </source>
</evidence>
<dbReference type="GO" id="GO:0004180">
    <property type="term" value="F:carboxypeptidase activity"/>
    <property type="evidence" value="ECO:0007669"/>
    <property type="project" value="UniProtKB-KW"/>
</dbReference>
<dbReference type="STRING" id="1379270.GEMMAAP_07745"/>
<dbReference type="PANTHER" id="PTHR30627:SF1">
    <property type="entry name" value="PEPTIDOGLYCAN D,D-TRANSPEPTIDASE FTSI"/>
    <property type="match status" value="1"/>
</dbReference>
<dbReference type="InterPro" id="IPR012338">
    <property type="entry name" value="Beta-lactam/transpept-like"/>
</dbReference>
<dbReference type="SMART" id="SM00740">
    <property type="entry name" value="PASTA"/>
    <property type="match status" value="1"/>
</dbReference>
<evidence type="ECO:0000313" key="6">
    <source>
        <dbReference type="Proteomes" id="UP000076404"/>
    </source>
</evidence>
<dbReference type="PANTHER" id="PTHR30627">
    <property type="entry name" value="PEPTIDOGLYCAN D,D-TRANSPEPTIDASE"/>
    <property type="match status" value="1"/>
</dbReference>
<dbReference type="eggNOG" id="COG0768">
    <property type="taxonomic scope" value="Bacteria"/>
</dbReference>
<name>A0A143BIA5_9BACT</name>
<dbReference type="Pfam" id="PF03717">
    <property type="entry name" value="PBP_dimer"/>
    <property type="match status" value="1"/>
</dbReference>
<dbReference type="GO" id="GO:0005886">
    <property type="term" value="C:plasma membrane"/>
    <property type="evidence" value="ECO:0007669"/>
    <property type="project" value="TreeGrafter"/>
</dbReference>
<reference evidence="5 6" key="2">
    <citation type="journal article" date="2016" name="Environ. Microbiol. Rep.">
        <title>Metagenomic evidence for the presence of phototrophic Gemmatimonadetes bacteria in diverse environments.</title>
        <authorList>
            <person name="Zeng Y."/>
            <person name="Baumbach J."/>
            <person name="Barbosa E.G."/>
            <person name="Azevedo V."/>
            <person name="Zhang C."/>
            <person name="Koblizek M."/>
        </authorList>
    </citation>
    <scope>NUCLEOTIDE SEQUENCE [LARGE SCALE GENOMIC DNA]</scope>
    <source>
        <strain evidence="5 6">AP64</strain>
    </source>
</reference>
<dbReference type="InterPro" id="IPR005543">
    <property type="entry name" value="PASTA_dom"/>
</dbReference>
<comment type="subcellular location">
    <subcellularLocation>
        <location evidence="1">Membrane</location>
    </subcellularLocation>
</comment>
<accession>A0A143BIA5</accession>
<sequence length="699" mass="75690">MTSTVEPEGHALSRGRASFVHITLVLFAAAVVARSAQLQVVEHAHWQQEAERQHVRDVAVTPPRGAILDATGVVLVETREQMHIAVEPHNLGEFKRKGADGKTRTLDSRTILRKALKDLRVPDMWIKRSFDRKKYKWVEIPQKFAPADVQRLQNVKGVKLISSLNRINSTPQGLAGIVGVASTATGARSGLESELDELLRGQAGLDSVVRDGVGGRIGSPMLSAIAARPGHNVTLTINQQLQEIAEEALANARARTDATGGDVLILDPRDGAVLAIAGIRNGKAAYTGNGLTEAFEPGSVMKPFIVARLLDLQRVTPDEVFNTYNGKWKLGRKVYDDTHKAEQMTLRDVVRFSSNIGTVQASLKLSDGEEYEALRDFGFGVPTGISYPSESRGDVKRPPYSQLNHAQMSIGYAMSATPLQIATAYAAIANGGELLEPALVREVRDADGKLVHRHTRTVVRRVISTEVSEIMRDMLKSVVDSGTSTAADMQQFDVGGKSGTARRVRDNGRGYELGKYNSSFAGMFPVEKPQYVIVARLIDPQGTYYGGLVSGTMVNDLLQSAIATRDASLDRGELARLARPVQAPLPKPRTPEQQRIAERDSARFDSLKAPAPPKVEPVPMPSRIVVDLPFAAKSGARRKITSDIRTVPSVYGLSARQAARTLYAAGFQVSVVDGSSVRTRPAAGAALRAGSTVQLESPR</sequence>
<dbReference type="InterPro" id="IPR001460">
    <property type="entry name" value="PCN-bd_Tpept"/>
</dbReference>
<dbReference type="Pfam" id="PF00905">
    <property type="entry name" value="Transpeptidase"/>
    <property type="match status" value="1"/>
</dbReference>
<keyword evidence="6" id="KW-1185">Reference proteome</keyword>
<dbReference type="SUPFAM" id="SSF56601">
    <property type="entry name" value="beta-lactamase/transpeptidase-like"/>
    <property type="match status" value="1"/>
</dbReference>
<dbReference type="GO" id="GO:0071555">
    <property type="term" value="P:cell wall organization"/>
    <property type="evidence" value="ECO:0007669"/>
    <property type="project" value="TreeGrafter"/>
</dbReference>
<evidence type="ECO:0000259" key="4">
    <source>
        <dbReference type="PROSITE" id="PS51178"/>
    </source>
</evidence>
<dbReference type="RefSeq" id="WP_026850518.1">
    <property type="nucleotide sequence ID" value="NZ_CP011454.1"/>
</dbReference>
<dbReference type="Gene3D" id="3.90.1310.10">
    <property type="entry name" value="Penicillin-binding protein 2a (Domain 2)"/>
    <property type="match status" value="1"/>
</dbReference>
<keyword evidence="2" id="KW-0378">Hydrolase</keyword>
<reference evidence="5 6" key="1">
    <citation type="journal article" date="2014" name="Proc. Natl. Acad. Sci. U.S.A.">
        <title>Functional type 2 photosynthetic reaction centers found in the rare bacterial phylum Gemmatimonadetes.</title>
        <authorList>
            <person name="Zeng Y."/>
            <person name="Feng F."/>
            <person name="Medova H."/>
            <person name="Dean J."/>
            <person name="Koblizek M."/>
        </authorList>
    </citation>
    <scope>NUCLEOTIDE SEQUENCE [LARGE SCALE GENOMIC DNA]</scope>
    <source>
        <strain evidence="5 6">AP64</strain>
    </source>
</reference>
<evidence type="ECO:0000256" key="3">
    <source>
        <dbReference type="ARBA" id="ARBA00023136"/>
    </source>
</evidence>
<dbReference type="PROSITE" id="PS51178">
    <property type="entry name" value="PASTA"/>
    <property type="match status" value="1"/>
</dbReference>
<dbReference type="Gene3D" id="3.40.710.10">
    <property type="entry name" value="DD-peptidase/beta-lactamase superfamily"/>
    <property type="match status" value="1"/>
</dbReference>
<keyword evidence="2" id="KW-0121">Carboxypeptidase</keyword>
<evidence type="ECO:0000256" key="1">
    <source>
        <dbReference type="ARBA" id="ARBA00004370"/>
    </source>
</evidence>
<dbReference type="EMBL" id="CP011454">
    <property type="protein sequence ID" value="AMW04759.1"/>
    <property type="molecule type" value="Genomic_DNA"/>
</dbReference>
<keyword evidence="2" id="KW-0645">Protease</keyword>
<dbReference type="KEGG" id="gph:GEMMAAP_07745"/>
<dbReference type="InterPro" id="IPR005311">
    <property type="entry name" value="PBP_dimer"/>
</dbReference>
<evidence type="ECO:0000313" key="5">
    <source>
        <dbReference type="EMBL" id="AMW04759.1"/>
    </source>
</evidence>
<proteinExistence type="predicted"/>
<dbReference type="InterPro" id="IPR036138">
    <property type="entry name" value="PBP_dimer_sf"/>
</dbReference>
<dbReference type="AlphaFoldDB" id="A0A143BIA5"/>
<dbReference type="Gene3D" id="3.30.450.330">
    <property type="match status" value="1"/>
</dbReference>
<dbReference type="CDD" id="cd06577">
    <property type="entry name" value="PASTA_pknB"/>
    <property type="match status" value="1"/>
</dbReference>
<keyword evidence="3" id="KW-0472">Membrane</keyword>
<dbReference type="Gene3D" id="3.30.10.20">
    <property type="match status" value="1"/>
</dbReference>
<dbReference type="OrthoDB" id="9789078at2"/>
<organism evidence="5 6">
    <name type="scientific">Gemmatimonas phototrophica</name>
    <dbReference type="NCBI Taxonomy" id="1379270"/>
    <lineage>
        <taxon>Bacteria</taxon>
        <taxon>Pseudomonadati</taxon>
        <taxon>Gemmatimonadota</taxon>
        <taxon>Gemmatimonadia</taxon>
        <taxon>Gemmatimonadales</taxon>
        <taxon>Gemmatimonadaceae</taxon>
        <taxon>Gemmatimonas</taxon>
    </lineage>
</organism>
<feature type="domain" description="PASTA" evidence="4">
    <location>
        <begin position="641"/>
        <end position="698"/>
    </location>
</feature>
<gene>
    <name evidence="5" type="ORF">GEMMAAP_07745</name>
</gene>
<dbReference type="Proteomes" id="UP000076404">
    <property type="component" value="Chromosome"/>
</dbReference>
<dbReference type="Pfam" id="PF03793">
    <property type="entry name" value="PASTA"/>
    <property type="match status" value="1"/>
</dbReference>
<dbReference type="InterPro" id="IPR050515">
    <property type="entry name" value="Beta-lactam/transpept"/>
</dbReference>
<protein>
    <recommendedName>
        <fullName evidence="4">PASTA domain-containing protein</fullName>
    </recommendedName>
</protein>